<feature type="coiled-coil region" evidence="3">
    <location>
        <begin position="976"/>
        <end position="1003"/>
    </location>
</feature>
<dbReference type="SMART" id="SM00028">
    <property type="entry name" value="TPR"/>
    <property type="match status" value="4"/>
</dbReference>
<dbReference type="GO" id="GO:0006355">
    <property type="term" value="P:regulation of DNA-templated transcription"/>
    <property type="evidence" value="ECO:0007669"/>
    <property type="project" value="InterPro"/>
</dbReference>
<dbReference type="GO" id="GO:0006368">
    <property type="term" value="P:transcription elongation by RNA polymerase II"/>
    <property type="evidence" value="ECO:0007669"/>
    <property type="project" value="TreeGrafter"/>
</dbReference>
<organism evidence="4 5">
    <name type="scientific">Babesia ovata</name>
    <dbReference type="NCBI Taxonomy" id="189622"/>
    <lineage>
        <taxon>Eukaryota</taxon>
        <taxon>Sar</taxon>
        <taxon>Alveolata</taxon>
        <taxon>Apicomplexa</taxon>
        <taxon>Aconoidasida</taxon>
        <taxon>Piroplasmida</taxon>
        <taxon>Babesiidae</taxon>
        <taxon>Babesia</taxon>
    </lineage>
</organism>
<dbReference type="GeneID" id="39875832"/>
<sequence length="1032" mass="117098">MEAVHGFFLPLRPRQPEAGAEERAKVVWISHRDARTSEPPMLRDIFVNERASMSHWVMLALALRDAGRIEQFETILTEMEQKLDAGDEDADEKCRGSIYAALALHNIIRVEQVQQGDEEHTKRVDLTNRYVTYCKQQPHFSWRIAMGHYHIKRFLPKRQTDELMRAREHYGAAVAMRPRSIVAAIYLANTFAMENQHQTAALYYTRALLLCKHIGILITLRKEAAQEETPEYECELRQMELQITHLEALVLFALASCKFYEGDLSAARSLAEKSLDTEETPVALRLKAAILTSSIFEVSTESDAEGSVPSAPNSGRESMFSLIQQWNEASCKAYLLDPYSPLGQLHMCDLLFRQNRITECEARLEAIAARKLSTELQAELAYKVARCAHARGDWQKAVTGYNNVLSIRAEYLPARIQLIKASIGANDLTAAREHCDYLNQYNNKTPEVLRLSAHAYIASAAEILESCRSKLFQAETNIEDIDLTCAMTNVQQDVSRLLDERLFKALGILEEALVAEPNDLRTMAYLIYCLEMLVTRGRESLGQRLREVYQRYTELQSNAMSKEMRNNDAVMALKFRDVDEAVDKFEALWAEIEDSEDTSIAIKLSVQFNLALALEDSGEYARAHKIYSTLTKEYPRYTAAWLRKSAMMFKRGDVEQAYRYLDQLNQHHERSLDPWLFKAHHLFTIGRFDECIDKLRKLFRANTAANYDAYANTLFACALIRRCSRGASGSLPPDVIHYARAGLRRPGLCNFYAANCIAVYLAHEGQLKTAYECFGILLESLATSSHMKYVANKNMGLFCAATALGNEKRTERGNFDKLRGAKAQQHLQAALTLNKLDVNTHLVYARFTYDAQRLEECVQFLETSRTIFPDDIKVLYNLVIALDAKLCKNMRNSDKLASATEVAKMLTQANFVKGASTHLISIHEEYPKMSKTHLQQIASRVTDKLIPHMESALPQLEATATAKQRTKGKHLELQLSIQHAHEAKRLEKELEKQKAREAESALSEQLLKEASEIASELMYSRSTLPPQGGGNR</sequence>
<dbReference type="SUPFAM" id="SSF48452">
    <property type="entry name" value="TPR-like"/>
    <property type="match status" value="2"/>
</dbReference>
<dbReference type="AlphaFoldDB" id="A0A2H6KGD7"/>
<dbReference type="PANTHER" id="PTHR14027">
    <property type="entry name" value="RNA POLYMERASE-ASSOCIATED PROTEIN CTR9"/>
    <property type="match status" value="1"/>
</dbReference>
<dbReference type="Proteomes" id="UP000236319">
    <property type="component" value="Unassembled WGS sequence"/>
</dbReference>
<keyword evidence="5" id="KW-1185">Reference proteome</keyword>
<dbReference type="InterPro" id="IPR019734">
    <property type="entry name" value="TPR_rpt"/>
</dbReference>
<dbReference type="Gene3D" id="1.25.40.10">
    <property type="entry name" value="Tetratricopeptide repeat domain"/>
    <property type="match status" value="3"/>
</dbReference>
<protein>
    <submittedName>
        <fullName evidence="4">Tetratricopeptide repeat-containing protein</fullName>
    </submittedName>
</protein>
<dbReference type="GO" id="GO:0016593">
    <property type="term" value="C:Cdc73/Paf1 complex"/>
    <property type="evidence" value="ECO:0007669"/>
    <property type="project" value="TreeGrafter"/>
</dbReference>
<dbReference type="OrthoDB" id="343875at2759"/>
<dbReference type="InterPro" id="IPR011990">
    <property type="entry name" value="TPR-like_helical_dom_sf"/>
</dbReference>
<evidence type="ECO:0000313" key="5">
    <source>
        <dbReference type="Proteomes" id="UP000236319"/>
    </source>
</evidence>
<evidence type="ECO:0000256" key="3">
    <source>
        <dbReference type="SAM" id="Coils"/>
    </source>
</evidence>
<accession>A0A2H6KGD7</accession>
<dbReference type="EMBL" id="BDSA01000004">
    <property type="protein sequence ID" value="GBE62062.1"/>
    <property type="molecule type" value="Genomic_DNA"/>
</dbReference>
<keyword evidence="1" id="KW-0677">Repeat</keyword>
<dbReference type="GO" id="GO:0000993">
    <property type="term" value="F:RNA polymerase II complex binding"/>
    <property type="evidence" value="ECO:0007669"/>
    <property type="project" value="TreeGrafter"/>
</dbReference>
<dbReference type="Pfam" id="PF13432">
    <property type="entry name" value="TPR_16"/>
    <property type="match status" value="1"/>
</dbReference>
<comment type="caution">
    <text evidence="4">The sequence shown here is derived from an EMBL/GenBank/DDBJ whole genome shotgun (WGS) entry which is preliminary data.</text>
</comment>
<dbReference type="VEuPathDB" id="PiroplasmaDB:BOVATA_035550"/>
<gene>
    <name evidence="4" type="ORF">BOVATA_035550</name>
</gene>
<name>A0A2H6KGD7_9APIC</name>
<reference evidence="4 5" key="1">
    <citation type="journal article" date="2017" name="BMC Genomics">
        <title>Whole-genome assembly of Babesia ovata and comparative genomics between closely related pathogens.</title>
        <authorList>
            <person name="Yamagishi J."/>
            <person name="Asada M."/>
            <person name="Hakimi H."/>
            <person name="Tanaka T.Q."/>
            <person name="Sugimoto C."/>
            <person name="Kawazu S."/>
        </authorList>
    </citation>
    <scope>NUCLEOTIDE SEQUENCE [LARGE SCALE GENOMIC DNA]</scope>
    <source>
        <strain evidence="4 5">Miyake</strain>
    </source>
</reference>
<dbReference type="PANTHER" id="PTHR14027:SF2">
    <property type="entry name" value="RNA POLYMERASE-ASSOCIATED PROTEIN CTR9 HOMOLOG"/>
    <property type="match status" value="1"/>
</dbReference>
<dbReference type="RefSeq" id="XP_028868305.1">
    <property type="nucleotide sequence ID" value="XM_029012472.1"/>
</dbReference>
<keyword evidence="3" id="KW-0175">Coiled coil</keyword>
<keyword evidence="2" id="KW-0802">TPR repeat</keyword>
<proteinExistence type="predicted"/>
<evidence type="ECO:0000256" key="1">
    <source>
        <dbReference type="ARBA" id="ARBA00022737"/>
    </source>
</evidence>
<evidence type="ECO:0000256" key="2">
    <source>
        <dbReference type="ARBA" id="ARBA00022803"/>
    </source>
</evidence>
<dbReference type="InterPro" id="IPR031101">
    <property type="entry name" value="Ctr9"/>
</dbReference>
<evidence type="ECO:0000313" key="4">
    <source>
        <dbReference type="EMBL" id="GBE62062.1"/>
    </source>
</evidence>